<dbReference type="EMBL" id="JMSE01000609">
    <property type="protein sequence ID" value="KDN68821.1"/>
    <property type="molecule type" value="Genomic_DNA"/>
</dbReference>
<name>A0A066XSU8_COLSU</name>
<evidence type="ECO:0000313" key="1">
    <source>
        <dbReference type="EMBL" id="KDN68821.1"/>
    </source>
</evidence>
<dbReference type="OMA" id="KHWLSQF"/>
<gene>
    <name evidence="1" type="ORF">CSUB01_05895</name>
</gene>
<dbReference type="HOGENOM" id="CLU_003616_0_0_1"/>
<reference evidence="2" key="1">
    <citation type="journal article" date="2014" name="Genome Announc.">
        <title>Draft genome sequence of Colletotrichum sublineola, a destructive pathogen of cultivated sorghum.</title>
        <authorList>
            <person name="Baroncelli R."/>
            <person name="Sanz-Martin J.M."/>
            <person name="Rech G.E."/>
            <person name="Sukno S.A."/>
            <person name="Thon M.R."/>
        </authorList>
    </citation>
    <scope>NUCLEOTIDE SEQUENCE [LARGE SCALE GENOMIC DNA]</scope>
    <source>
        <strain evidence="2">TX430BB</strain>
    </source>
</reference>
<organism evidence="1 2">
    <name type="scientific">Colletotrichum sublineola</name>
    <name type="common">Sorghum anthracnose fungus</name>
    <dbReference type="NCBI Taxonomy" id="1173701"/>
    <lineage>
        <taxon>Eukaryota</taxon>
        <taxon>Fungi</taxon>
        <taxon>Dikarya</taxon>
        <taxon>Ascomycota</taxon>
        <taxon>Pezizomycotina</taxon>
        <taxon>Sordariomycetes</taxon>
        <taxon>Hypocreomycetidae</taxon>
        <taxon>Glomerellales</taxon>
        <taxon>Glomerellaceae</taxon>
        <taxon>Colletotrichum</taxon>
        <taxon>Colletotrichum graminicola species complex</taxon>
    </lineage>
</organism>
<dbReference type="STRING" id="1173701.A0A066XSU8"/>
<evidence type="ECO:0000313" key="2">
    <source>
        <dbReference type="Proteomes" id="UP000027238"/>
    </source>
</evidence>
<dbReference type="OrthoDB" id="2549237at2759"/>
<keyword evidence="2" id="KW-1185">Reference proteome</keyword>
<dbReference type="eggNOG" id="ENOG502RWXH">
    <property type="taxonomic scope" value="Eukaryota"/>
</dbReference>
<proteinExistence type="predicted"/>
<dbReference type="AlphaFoldDB" id="A0A066XSU8"/>
<dbReference type="Proteomes" id="UP000027238">
    <property type="component" value="Unassembled WGS sequence"/>
</dbReference>
<protein>
    <submittedName>
        <fullName evidence="1">Uncharacterized protein</fullName>
    </submittedName>
</protein>
<sequence>MARKDIAQIAKDLRQKDSTGDRRAAIVLLAKELRHKDRFHPAWDAVGGATGLARLMAEFSVRDVRLICRRLGNTAYAQNVCHGRRESLGELVRLLYDDPQEDRPLTTFYQEIVPACSLEMVQEWEQERKVEWNESQLCKLRRCHRDRYEQEFLQELFSPETSNLNFEAHKSLFSNNLQFCDMVLSMLITNEEYAQIPSDFTTKFVMPLLRRLLKGRYDNETRDAFLDRAIQCYQRREGILANDIHIQRGGVLQYTIQLWVGVKGDRKEEMKARVAKLLALVPTKKRLLSLQDIYTGISIPRKLAPEAKYDLLRLFFRHIKGYEMSLEDNSATGLMKWRDLAMNNNLWPTKLFFSIGIENGRNLFERLVKANPNGDFLKPHDGVGEKSVAEQTRAPGIDTSGDAEVVSCLLHRISVSESRHQTWIDRARSIVEERKKKSQQSREAKDRAFWAKSALNLCFAAGDLDMVAATVLWARRFNKDFMTANELYGNKTWATQEAEELLCAIPKSESLAVTVATSASITRDIKLANKIILDLFETMAMVVKEPGFSYSQWTGVFDLPKAVADLRCSRATSFDEAMESLNSNKFAIDSAEILWKPTMDVLLEVEEIKSKAGIGYSYNGEALGHYVLGRVPKPRVSMMADLAKFLLERMKQRLGEERMRAQMWSVVEIVMRIAQSDQPALACPFIRDLIMDGGDTSLWHRKLINVGFLSSLPAIAAREFLLTVADAIRDKMKEQNLRPFNQDGDKPQPSVIKVTTIKMMAKILQNNFFIDAISSCNILAGLLAEARHIDAKIAIANSLISTLKIPNCPAELRTRVLDALAAYVVPTAAQLSERMPLSEADWAAAADDEGTLPDVGEEAPLLSLMLDQAKNKKLSPEDKSRISQFIVSALEESAVHNNRWMKLFLTKNGFALEANERLPMCPVSPSALASFFKDWLSYIPVPLFQVHCSVILTKVDPTPAILRITEAVKSNRDLVGSNAGKHWLAQFDGSESGKLRLHVSQASDLLISIKEEAMSNLNAVTLRMVQELLLSVAEKFVRKGDNSSLYSLVAHLCHKRFENLHHWDCWRSNCTPLLKDIIAMIENIREDRNNQALSVGPAQRTAQLQVFPNTFKIKIMALPIPYTNVTFGISASTEQVDALIAELSGLIDELASRRKPYHGDFALLKEELKKAHRKTDSVYFAWKLGSLYDVVHLQEPALADYLRLELVGEFLLYADDPSDKDHLQKARNMLYSWKESKAEELRLITFSIEDQLRGRGKRNPLNFD</sequence>
<comment type="caution">
    <text evidence="1">The sequence shown here is derived from an EMBL/GenBank/DDBJ whole genome shotgun (WGS) entry which is preliminary data.</text>
</comment>
<accession>A0A066XSU8</accession>